<dbReference type="RefSeq" id="WP_092685477.1">
    <property type="nucleotide sequence ID" value="NZ_FNMZ01000014.1"/>
</dbReference>
<evidence type="ECO:0000256" key="3">
    <source>
        <dbReference type="ARBA" id="ARBA00022840"/>
    </source>
</evidence>
<protein>
    <submittedName>
        <fullName evidence="5">Type IV secretion system protein VirB4</fullName>
    </submittedName>
</protein>
<keyword evidence="6" id="KW-1185">Reference proteome</keyword>
<dbReference type="SUPFAM" id="SSF52540">
    <property type="entry name" value="P-loop containing nucleoside triphosphate hydrolases"/>
    <property type="match status" value="1"/>
</dbReference>
<gene>
    <name evidence="5" type="ORF">SAMN05444336_11421</name>
</gene>
<proteinExistence type="inferred from homology"/>
<dbReference type="Gene3D" id="3.40.50.300">
    <property type="entry name" value="P-loop containing nucleotide triphosphate hydrolases"/>
    <property type="match status" value="2"/>
</dbReference>
<feature type="domain" description="AAA+ ATPase" evidence="4">
    <location>
        <begin position="440"/>
        <end position="719"/>
    </location>
</feature>
<evidence type="ECO:0000256" key="1">
    <source>
        <dbReference type="ARBA" id="ARBA00006512"/>
    </source>
</evidence>
<dbReference type="AlphaFoldDB" id="A0A1H3FSM7"/>
<reference evidence="5 6" key="1">
    <citation type="submission" date="2016-10" db="EMBL/GenBank/DDBJ databases">
        <authorList>
            <person name="de Groot N.N."/>
        </authorList>
    </citation>
    <scope>NUCLEOTIDE SEQUENCE [LARGE SCALE GENOMIC DNA]</scope>
    <source>
        <strain evidence="5 6">DSM 17890</strain>
    </source>
</reference>
<dbReference type="OrthoDB" id="9816422at2"/>
<dbReference type="InterPro" id="IPR027417">
    <property type="entry name" value="P-loop_NTPase"/>
</dbReference>
<organism evidence="5 6">
    <name type="scientific">Albimonas donghaensis</name>
    <dbReference type="NCBI Taxonomy" id="356660"/>
    <lineage>
        <taxon>Bacteria</taxon>
        <taxon>Pseudomonadati</taxon>
        <taxon>Pseudomonadota</taxon>
        <taxon>Alphaproteobacteria</taxon>
        <taxon>Rhodobacterales</taxon>
        <taxon>Paracoccaceae</taxon>
        <taxon>Albimonas</taxon>
    </lineage>
</organism>
<dbReference type="Proteomes" id="UP000199118">
    <property type="component" value="Unassembled WGS sequence"/>
</dbReference>
<sequence>MLDLRSTLGLRAVAPPGAAREQALSGFLPWLCFARKDVILLRDGDVMGSFLVEGLDPLTAEHAAIADLSEAMSRCAAELPPDAALYIHRLSHPKTPEVPAVSDDGFAAELDAAWRAHLRSLGLRRRRMMVSVLLRPGKAAGLRARLTGGGVPAQRAALAKRIARLDEIMGHMQAVLSAAGPRRLTRESPEWLGMLGATVSGAWRPRVHPLGLATIADSLVTSDLHFRGDGFTLPGLDAAETRFGAMITLKAYPAQTTPGALAGLDLPEDTLLSQSYTPINPYDALARIQRTLRQMRAADDAARSLALQLEEAADDLASGRAGFGLHHLSIMATAESPARLDEIATQIRGAVQAAGAGAVRESIGARAAYFAQAPGNYGFRARASMISSGNFADLAALHAPCPGSSADASPWGAPVAVLPTLSHEAYRFGFHLPGAPGDRTVGHALVIGRTGSGKSASMAFLMAQMQRLSPRILVFDKDRGLETPVRAMGGSYAAIRMGAPTGFNPFATETDAHGCAWLADWLEALLSREDGPLSAQQREALTQTVEANAHTAPALQTADHFRAALRGIDDGGDLFTRMGRWAPGGQHGWLFAGEGEDALDLASDISGVDLTEIFDAPAIRTAWLSYAFRLVERMVEDGRPTLIVLDEAWKLLDDGYFEARLKDWMLTMRKKNVALVMLTQRVSHVAESRAGGSILESIAATLVFPSSRFTAAELAPLGLSDAETAFLTQSPGGRRFAAIRTGDRGALVDLDLAALGPLLAVLGGGPAREGDA</sequence>
<dbReference type="Pfam" id="PF03135">
    <property type="entry name" value="CagE_TrbE_VirB"/>
    <property type="match status" value="1"/>
</dbReference>
<dbReference type="PANTHER" id="PTHR30121">
    <property type="entry name" value="UNCHARACTERIZED PROTEIN YJGR-RELATED"/>
    <property type="match status" value="1"/>
</dbReference>
<dbReference type="InterPro" id="IPR003593">
    <property type="entry name" value="AAA+_ATPase"/>
</dbReference>
<dbReference type="EMBL" id="FNMZ01000014">
    <property type="protein sequence ID" value="SDX94083.1"/>
    <property type="molecule type" value="Genomic_DNA"/>
</dbReference>
<evidence type="ECO:0000256" key="2">
    <source>
        <dbReference type="ARBA" id="ARBA00022741"/>
    </source>
</evidence>
<evidence type="ECO:0000313" key="6">
    <source>
        <dbReference type="Proteomes" id="UP000199118"/>
    </source>
</evidence>
<evidence type="ECO:0000259" key="4">
    <source>
        <dbReference type="SMART" id="SM00382"/>
    </source>
</evidence>
<dbReference type="InterPro" id="IPR051162">
    <property type="entry name" value="T4SS_component"/>
</dbReference>
<dbReference type="SMART" id="SM00382">
    <property type="entry name" value="AAA"/>
    <property type="match status" value="1"/>
</dbReference>
<keyword evidence="2" id="KW-0547">Nucleotide-binding</keyword>
<keyword evidence="3" id="KW-0067">ATP-binding</keyword>
<comment type="similarity">
    <text evidence="1">Belongs to the TrbE/VirB4 family.</text>
</comment>
<accession>A0A1H3FSM7</accession>
<name>A0A1H3FSM7_9RHOB</name>
<evidence type="ECO:0000313" key="5">
    <source>
        <dbReference type="EMBL" id="SDX94083.1"/>
    </source>
</evidence>
<dbReference type="STRING" id="356660.SAMN05444336_11421"/>
<dbReference type="InterPro" id="IPR018145">
    <property type="entry name" value="CagE_TrbE_VirB_cntrl_dom"/>
</dbReference>
<dbReference type="PANTHER" id="PTHR30121:SF12">
    <property type="entry name" value="TYPE IV SECRETION SYSTEM PROTEIN CAGE"/>
    <property type="match status" value="1"/>
</dbReference>
<dbReference type="GO" id="GO:0005524">
    <property type="term" value="F:ATP binding"/>
    <property type="evidence" value="ECO:0007669"/>
    <property type="project" value="UniProtKB-KW"/>
</dbReference>